<evidence type="ECO:0000259" key="4">
    <source>
        <dbReference type="SMART" id="SM00347"/>
    </source>
</evidence>
<keyword evidence="3" id="KW-0804">Transcription</keyword>
<evidence type="ECO:0000313" key="6">
    <source>
        <dbReference type="Proteomes" id="UP000529417"/>
    </source>
</evidence>
<dbReference type="EMBL" id="JACBXS010000002">
    <property type="protein sequence ID" value="NYS23605.1"/>
    <property type="molecule type" value="Genomic_DNA"/>
</dbReference>
<dbReference type="RefSeq" id="WP_179904311.1">
    <property type="nucleotide sequence ID" value="NZ_JACBXS010000002.1"/>
</dbReference>
<evidence type="ECO:0000256" key="3">
    <source>
        <dbReference type="ARBA" id="ARBA00023163"/>
    </source>
</evidence>
<dbReference type="GO" id="GO:0003677">
    <property type="term" value="F:DNA binding"/>
    <property type="evidence" value="ECO:0007669"/>
    <property type="project" value="UniProtKB-KW"/>
</dbReference>
<dbReference type="GO" id="GO:0003700">
    <property type="term" value="F:DNA-binding transcription factor activity"/>
    <property type="evidence" value="ECO:0007669"/>
    <property type="project" value="InterPro"/>
</dbReference>
<dbReference type="Gene3D" id="1.10.10.10">
    <property type="entry name" value="Winged helix-like DNA-binding domain superfamily/Winged helix DNA-binding domain"/>
    <property type="match status" value="1"/>
</dbReference>
<comment type="caution">
    <text evidence="5">The sequence shown here is derived from an EMBL/GenBank/DDBJ whole genome shotgun (WGS) entry which is preliminary data.</text>
</comment>
<dbReference type="InterPro" id="IPR036388">
    <property type="entry name" value="WH-like_DNA-bd_sf"/>
</dbReference>
<evidence type="ECO:0000256" key="2">
    <source>
        <dbReference type="ARBA" id="ARBA00023125"/>
    </source>
</evidence>
<feature type="domain" description="HTH marR-type" evidence="4">
    <location>
        <begin position="39"/>
        <end position="138"/>
    </location>
</feature>
<dbReference type="SMART" id="SM00347">
    <property type="entry name" value="HTH_MARR"/>
    <property type="match status" value="1"/>
</dbReference>
<dbReference type="InterPro" id="IPR039422">
    <property type="entry name" value="MarR/SlyA-like"/>
</dbReference>
<dbReference type="Pfam" id="PF12802">
    <property type="entry name" value="MarR_2"/>
    <property type="match status" value="1"/>
</dbReference>
<dbReference type="AlphaFoldDB" id="A0A7Z0HWT9"/>
<gene>
    <name evidence="5" type="ORF">HUK65_01270</name>
</gene>
<evidence type="ECO:0000256" key="1">
    <source>
        <dbReference type="ARBA" id="ARBA00023015"/>
    </source>
</evidence>
<sequence length="207" mass="22156">MNATGEDHSPDRPCTVSAGAADCADMIVHLARLAQGGPGTAELSAAQWTALRYFSRANRFSRTPSAFSQYHATTRGTASQTVKSLVSLGLLQRQSNENDGRSALIELTQAGWDTLRRDPLADLQQVLEALPPATRNALAAALGDATGALAQRRMAPTFGRCEDCTHCAPSPEGAFCHCTQATLMAEEMEALCVDFTPIRPRPQDAVR</sequence>
<dbReference type="InterPro" id="IPR036390">
    <property type="entry name" value="WH_DNA-bd_sf"/>
</dbReference>
<name>A0A7Z0HWT9_9RHOB</name>
<dbReference type="SUPFAM" id="SSF46785">
    <property type="entry name" value="Winged helix' DNA-binding domain"/>
    <property type="match status" value="1"/>
</dbReference>
<dbReference type="PROSITE" id="PS01117">
    <property type="entry name" value="HTH_MARR_1"/>
    <property type="match status" value="1"/>
</dbReference>
<dbReference type="InterPro" id="IPR000835">
    <property type="entry name" value="HTH_MarR-typ"/>
</dbReference>
<keyword evidence="1" id="KW-0805">Transcription regulation</keyword>
<keyword evidence="2" id="KW-0238">DNA-binding</keyword>
<dbReference type="PANTHER" id="PTHR33164">
    <property type="entry name" value="TRANSCRIPTIONAL REGULATOR, MARR FAMILY"/>
    <property type="match status" value="1"/>
</dbReference>
<proteinExistence type="predicted"/>
<dbReference type="InterPro" id="IPR023187">
    <property type="entry name" value="Tscrpt_reg_MarR-type_CS"/>
</dbReference>
<dbReference type="Proteomes" id="UP000529417">
    <property type="component" value="Unassembled WGS sequence"/>
</dbReference>
<evidence type="ECO:0000313" key="5">
    <source>
        <dbReference type="EMBL" id="NYS23605.1"/>
    </source>
</evidence>
<keyword evidence="6" id="KW-1185">Reference proteome</keyword>
<accession>A0A7Z0HWT9</accession>
<organism evidence="5 6">
    <name type="scientific">Rhabdonatronobacter sediminivivens</name>
    <dbReference type="NCBI Taxonomy" id="2743469"/>
    <lineage>
        <taxon>Bacteria</taxon>
        <taxon>Pseudomonadati</taxon>
        <taxon>Pseudomonadota</taxon>
        <taxon>Alphaproteobacteria</taxon>
        <taxon>Rhodobacterales</taxon>
        <taxon>Paracoccaceae</taxon>
        <taxon>Rhabdonatronobacter</taxon>
    </lineage>
</organism>
<protein>
    <submittedName>
        <fullName evidence="5">MarR family transcriptional regulator</fullName>
    </submittedName>
</protein>
<reference evidence="5 6" key="1">
    <citation type="journal article" date="2000" name="Arch. Microbiol.">
        <title>Rhodobaca bogoriensis gen. nov. and sp. nov., an alkaliphilic purple nonsulfur bacterium from African Rift Valley soda lakes.</title>
        <authorList>
            <person name="Milford A.D."/>
            <person name="Achenbach L.A."/>
            <person name="Jung D.O."/>
            <person name="Madigan M.T."/>
        </authorList>
    </citation>
    <scope>NUCLEOTIDE SEQUENCE [LARGE SCALE GENOMIC DNA]</scope>
    <source>
        <strain evidence="5 6">2376</strain>
    </source>
</reference>
<dbReference type="GO" id="GO:0006950">
    <property type="term" value="P:response to stress"/>
    <property type="evidence" value="ECO:0007669"/>
    <property type="project" value="TreeGrafter"/>
</dbReference>
<dbReference type="PANTHER" id="PTHR33164:SF89">
    <property type="entry name" value="MARR FAMILY REGULATORY PROTEIN"/>
    <property type="match status" value="1"/>
</dbReference>